<reference evidence="8 9" key="1">
    <citation type="submission" date="2019-09" db="EMBL/GenBank/DDBJ databases">
        <title>Phylogeny of genus Pseudoclavibacter and closely related genus.</title>
        <authorList>
            <person name="Li Y."/>
        </authorList>
    </citation>
    <scope>NUCLEOTIDE SEQUENCE [LARGE SCALE GENOMIC DNA]</scope>
    <source>
        <strain evidence="8 9">EGI 60007</strain>
    </source>
</reference>
<gene>
    <name evidence="8" type="ORF">F8O04_00770</name>
</gene>
<proteinExistence type="inferred from homology"/>
<comment type="caution">
    <text evidence="8">The sequence shown here is derived from an EMBL/GenBank/DDBJ whole genome shotgun (WGS) entry which is preliminary data.</text>
</comment>
<keyword evidence="6" id="KW-0813">Transport</keyword>
<keyword evidence="9" id="KW-1185">Reference proteome</keyword>
<evidence type="ECO:0000256" key="5">
    <source>
        <dbReference type="ARBA" id="ARBA00023136"/>
    </source>
</evidence>
<evidence type="ECO:0000256" key="7">
    <source>
        <dbReference type="SAM" id="Phobius"/>
    </source>
</evidence>
<evidence type="ECO:0000256" key="1">
    <source>
        <dbReference type="ARBA" id="ARBA00004141"/>
    </source>
</evidence>
<feature type="transmembrane region" description="Helical" evidence="7">
    <location>
        <begin position="211"/>
        <end position="232"/>
    </location>
</feature>
<sequence length="289" mass="29567">MTMDYFTTAMVCGVLIGVLCGLVGVLVVLRRRAFFTVALTHATFPGGVLAAILGVNVVLGAGVMGLALMALMVWLSRIHRQGSQVAAGVVLSLGYALGMLLLSLNPWLPVKVDSFLAGHILAIPVSNVVIIAVVLGVTVLAYVAYGKELLFSTFDRRGFVASGHRESSADVVALGLITLTVVAVMPAIGSILAIAMIAAPAASARLLTKRVGRMLVIACLLGAVAAVGGLVISRYLGFAAGGAIAIAATLVFLISLAIRTIRSRSVASSGGARGRVSAIPAPPVEVTAR</sequence>
<evidence type="ECO:0000256" key="4">
    <source>
        <dbReference type="ARBA" id="ARBA00022989"/>
    </source>
</evidence>
<dbReference type="Pfam" id="PF00950">
    <property type="entry name" value="ABC-3"/>
    <property type="match status" value="1"/>
</dbReference>
<feature type="transmembrane region" description="Helical" evidence="7">
    <location>
        <begin position="86"/>
        <end position="108"/>
    </location>
</feature>
<accession>A0A6H9WRB0</accession>
<dbReference type="InterPro" id="IPR001626">
    <property type="entry name" value="ABC_TroCD"/>
</dbReference>
<feature type="transmembrane region" description="Helical" evidence="7">
    <location>
        <begin position="238"/>
        <end position="258"/>
    </location>
</feature>
<evidence type="ECO:0000256" key="3">
    <source>
        <dbReference type="ARBA" id="ARBA00022692"/>
    </source>
</evidence>
<comment type="similarity">
    <text evidence="2 6">Belongs to the ABC-3 integral membrane protein family.</text>
</comment>
<name>A0A6H9WRB0_9MICO</name>
<protein>
    <submittedName>
        <fullName evidence="8">Metal ABC transporter permease</fullName>
    </submittedName>
</protein>
<feature type="transmembrane region" description="Helical" evidence="7">
    <location>
        <begin position="120"/>
        <end position="145"/>
    </location>
</feature>
<evidence type="ECO:0000256" key="6">
    <source>
        <dbReference type="RuleBase" id="RU003943"/>
    </source>
</evidence>
<evidence type="ECO:0000313" key="8">
    <source>
        <dbReference type="EMBL" id="KAB1648870.1"/>
    </source>
</evidence>
<dbReference type="PANTHER" id="PTHR30477">
    <property type="entry name" value="ABC-TRANSPORTER METAL-BINDING PROTEIN"/>
    <property type="match status" value="1"/>
</dbReference>
<feature type="transmembrane region" description="Helical" evidence="7">
    <location>
        <begin position="6"/>
        <end position="29"/>
    </location>
</feature>
<dbReference type="SUPFAM" id="SSF81345">
    <property type="entry name" value="ABC transporter involved in vitamin B12 uptake, BtuC"/>
    <property type="match status" value="1"/>
</dbReference>
<dbReference type="OrthoDB" id="3260923at2"/>
<dbReference type="AlphaFoldDB" id="A0A6H9WRB0"/>
<keyword evidence="4 7" id="KW-1133">Transmembrane helix</keyword>
<keyword evidence="3 6" id="KW-0812">Transmembrane</keyword>
<feature type="transmembrane region" description="Helical" evidence="7">
    <location>
        <begin position="49"/>
        <end position="74"/>
    </location>
</feature>
<dbReference type="GO" id="GO:0055085">
    <property type="term" value="P:transmembrane transport"/>
    <property type="evidence" value="ECO:0007669"/>
    <property type="project" value="InterPro"/>
</dbReference>
<keyword evidence="5 7" id="KW-0472">Membrane</keyword>
<dbReference type="GO" id="GO:0043190">
    <property type="term" value="C:ATP-binding cassette (ABC) transporter complex"/>
    <property type="evidence" value="ECO:0007669"/>
    <property type="project" value="InterPro"/>
</dbReference>
<organism evidence="8 9">
    <name type="scientific">Pseudoclavibacter endophyticus</name>
    <dbReference type="NCBI Taxonomy" id="1778590"/>
    <lineage>
        <taxon>Bacteria</taxon>
        <taxon>Bacillati</taxon>
        <taxon>Actinomycetota</taxon>
        <taxon>Actinomycetes</taxon>
        <taxon>Micrococcales</taxon>
        <taxon>Microbacteriaceae</taxon>
        <taxon>Pseudoclavibacter</taxon>
    </lineage>
</organism>
<evidence type="ECO:0000256" key="2">
    <source>
        <dbReference type="ARBA" id="ARBA00008034"/>
    </source>
</evidence>
<dbReference type="Gene3D" id="1.10.3470.10">
    <property type="entry name" value="ABC transporter involved in vitamin B12 uptake, BtuC"/>
    <property type="match status" value="1"/>
</dbReference>
<dbReference type="Proteomes" id="UP000431744">
    <property type="component" value="Unassembled WGS sequence"/>
</dbReference>
<dbReference type="PANTHER" id="PTHR30477:SF0">
    <property type="entry name" value="METAL TRANSPORT SYSTEM MEMBRANE PROTEIN TM_0125-RELATED"/>
    <property type="match status" value="1"/>
</dbReference>
<feature type="transmembrane region" description="Helical" evidence="7">
    <location>
        <begin position="171"/>
        <end position="199"/>
    </location>
</feature>
<dbReference type="InterPro" id="IPR037294">
    <property type="entry name" value="ABC_BtuC-like"/>
</dbReference>
<comment type="subcellular location">
    <subcellularLocation>
        <location evidence="6">Cell membrane</location>
        <topology evidence="6">Multi-pass membrane protein</topology>
    </subcellularLocation>
    <subcellularLocation>
        <location evidence="1">Membrane</location>
        <topology evidence="1">Multi-pass membrane protein</topology>
    </subcellularLocation>
</comment>
<dbReference type="EMBL" id="WBJY01000001">
    <property type="protein sequence ID" value="KAB1648870.1"/>
    <property type="molecule type" value="Genomic_DNA"/>
</dbReference>
<evidence type="ECO:0000313" key="9">
    <source>
        <dbReference type="Proteomes" id="UP000431744"/>
    </source>
</evidence>